<evidence type="ECO:0000313" key="3">
    <source>
        <dbReference type="Proteomes" id="UP000355283"/>
    </source>
</evidence>
<sequence>MRGSVICATDVPAFFPPPPSPSSPLPPLLADAALDDIPAASCQVYVSDALEHLNRLVSHPISPASVTILFAFATKVFAARPPPWHDAGSTGETAFTACMDSISIHLPRLVERMSSPSFLAGPSHGLPLSSHSSSTSNLPSSASSALYPGHLECLSLVCARLLALDDHVNGDPRRLMLIWKHLVLLATAPGHASALAWFAKEEGARRRKEGEGLTGRQGGQGEKSVFFRPEEALEVLLAKYAEEGLDQLQRALSRLSALSSPSSAPTCSSLPDPSECRALQTSFIQASKLMTIFLLRVALLVLHFGPSFLSLPASFPSLSATHSLARHLREAHGKEEGMKGVGQVDGRDGEKNGGGPPGRGTRRGNMPSLPPSLPPCPPLLCRVLLLFVRLRGLLDPIHPLWQPLRPSSVRPPSLPLHPPPAPPAPKAVASPAGPAVASSPSPSSSSSPASASALASLASLRGHVDDKLLPKVEAAFLKCVLGRPSPSPTPRPTSASSSSSSTSSSSSISSLASALSVGEEADVVGSALLAHLPSLVTPPAGAPQEGAEGGKEGGEEGGEETEAGRGSARLTQALGVWRLFSCVVARWREGGTGGRREGGEEDASRSGRGGCSSSSSSTSGSSSTSAGEAHSLSACLAGYDDGPKSILLPFLRPLLQAYKALPPSLPLSLPSWSLPPDATLLPGLGLAKILLRWGQDVPSLSLPPPARESIRRKALGGMEWVLATDREEEGLQVLGLAVECLCLLVKEEFRQIRRHPRQQQHHHGQQIDREAGGKEREKAAAEALVVETADLLRKVLATADIGEESLGNWKKRRRRRGRKRRRRRKSGGGVAVYPGADAHGAGMGRGREGGKEGRGRAVGGVARGEGGKQRQQS</sequence>
<dbReference type="EMBL" id="SDOX01000159">
    <property type="protein sequence ID" value="TFJ80659.1"/>
    <property type="molecule type" value="Genomic_DNA"/>
</dbReference>
<accession>A0A4D9CVG0</accession>
<feature type="compositionally biased region" description="Basic and acidic residues" evidence="1">
    <location>
        <begin position="765"/>
        <end position="780"/>
    </location>
</feature>
<name>A0A4D9CVG0_9STRA</name>
<feature type="region of interest" description="Disordered" evidence="1">
    <location>
        <begin position="331"/>
        <end position="372"/>
    </location>
</feature>
<comment type="caution">
    <text evidence="2">The sequence shown here is derived from an EMBL/GenBank/DDBJ whole genome shotgun (WGS) entry which is preliminary data.</text>
</comment>
<feature type="compositionally biased region" description="Low complexity" evidence="1">
    <location>
        <begin position="611"/>
        <end position="627"/>
    </location>
</feature>
<feature type="compositionally biased region" description="Basic and acidic residues" evidence="1">
    <location>
        <begin position="590"/>
        <end position="605"/>
    </location>
</feature>
<feature type="compositionally biased region" description="Pro residues" evidence="1">
    <location>
        <begin position="412"/>
        <end position="425"/>
    </location>
</feature>
<feature type="region of interest" description="Disordered" evidence="1">
    <location>
        <begin position="810"/>
        <end position="873"/>
    </location>
</feature>
<feature type="region of interest" description="Disordered" evidence="1">
    <location>
        <begin position="754"/>
        <end position="780"/>
    </location>
</feature>
<feature type="compositionally biased region" description="Basic residues" evidence="1">
    <location>
        <begin position="754"/>
        <end position="764"/>
    </location>
</feature>
<proteinExistence type="predicted"/>
<feature type="compositionally biased region" description="Basic residues" evidence="1">
    <location>
        <begin position="810"/>
        <end position="826"/>
    </location>
</feature>
<reference evidence="2 3" key="1">
    <citation type="submission" date="2019-01" db="EMBL/GenBank/DDBJ databases">
        <title>Nuclear Genome Assembly of the Microalgal Biofuel strain Nannochloropsis salina CCMP1776.</title>
        <authorList>
            <person name="Hovde B."/>
        </authorList>
    </citation>
    <scope>NUCLEOTIDE SEQUENCE [LARGE SCALE GENOMIC DNA]</scope>
    <source>
        <strain evidence="2 3">CCMP1776</strain>
    </source>
</reference>
<feature type="compositionally biased region" description="Basic and acidic residues" evidence="1">
    <location>
        <begin position="845"/>
        <end position="855"/>
    </location>
</feature>
<feature type="region of interest" description="Disordered" evidence="1">
    <location>
        <begin position="482"/>
        <end position="506"/>
    </location>
</feature>
<feature type="compositionally biased region" description="Low complexity" evidence="1">
    <location>
        <begin position="426"/>
        <end position="450"/>
    </location>
</feature>
<feature type="compositionally biased region" description="Low complexity" evidence="1">
    <location>
        <begin position="492"/>
        <end position="506"/>
    </location>
</feature>
<dbReference type="Proteomes" id="UP000355283">
    <property type="component" value="Unassembled WGS sequence"/>
</dbReference>
<dbReference type="AlphaFoldDB" id="A0A4D9CVG0"/>
<organism evidence="2 3">
    <name type="scientific">Nannochloropsis salina CCMP1776</name>
    <dbReference type="NCBI Taxonomy" id="1027361"/>
    <lineage>
        <taxon>Eukaryota</taxon>
        <taxon>Sar</taxon>
        <taxon>Stramenopiles</taxon>
        <taxon>Ochrophyta</taxon>
        <taxon>Eustigmatophyceae</taxon>
        <taxon>Eustigmatales</taxon>
        <taxon>Monodopsidaceae</taxon>
        <taxon>Microchloropsis</taxon>
        <taxon>Microchloropsis salina</taxon>
    </lineage>
</organism>
<keyword evidence="3" id="KW-1185">Reference proteome</keyword>
<feature type="region of interest" description="Disordered" evidence="1">
    <location>
        <begin position="408"/>
        <end position="450"/>
    </location>
</feature>
<gene>
    <name evidence="2" type="ORF">NSK_008085</name>
</gene>
<feature type="region of interest" description="Disordered" evidence="1">
    <location>
        <begin position="590"/>
        <end position="627"/>
    </location>
</feature>
<protein>
    <submittedName>
        <fullName evidence="2">Uncharacterized protein</fullName>
    </submittedName>
</protein>
<evidence type="ECO:0000256" key="1">
    <source>
        <dbReference type="SAM" id="MobiDB-lite"/>
    </source>
</evidence>
<feature type="region of interest" description="Disordered" evidence="1">
    <location>
        <begin position="535"/>
        <end position="567"/>
    </location>
</feature>
<evidence type="ECO:0000313" key="2">
    <source>
        <dbReference type="EMBL" id="TFJ80659.1"/>
    </source>
</evidence>